<dbReference type="EMBL" id="JABFAD010000008">
    <property type="protein sequence ID" value="MBA0806033.1"/>
    <property type="molecule type" value="Genomic_DNA"/>
</dbReference>
<gene>
    <name evidence="1" type="ORF">Gohar_005508</name>
</gene>
<dbReference type="AlphaFoldDB" id="A0A7J9H862"/>
<evidence type="ECO:0000313" key="2">
    <source>
        <dbReference type="Proteomes" id="UP000593560"/>
    </source>
</evidence>
<sequence length="24" mass="2706">MSLEEFLILRLSGKGPGMLNQMKL</sequence>
<reference evidence="1 2" key="1">
    <citation type="journal article" date="2019" name="Genome Biol. Evol.">
        <title>Insights into the evolution of the New World diploid cottons (Gossypium, subgenus Houzingenia) based on genome sequencing.</title>
        <authorList>
            <person name="Grover C.E."/>
            <person name="Arick M.A. 2nd"/>
            <person name="Thrash A."/>
            <person name="Conover J.L."/>
            <person name="Sanders W.S."/>
            <person name="Peterson D.G."/>
            <person name="Frelichowski J.E."/>
            <person name="Scheffler J.A."/>
            <person name="Scheffler B.E."/>
            <person name="Wendel J.F."/>
        </authorList>
    </citation>
    <scope>NUCLEOTIDE SEQUENCE [LARGE SCALE GENOMIC DNA]</scope>
    <source>
        <strain evidence="1">0</strain>
        <tissue evidence="1">Leaf</tissue>
    </source>
</reference>
<evidence type="ECO:0000313" key="1">
    <source>
        <dbReference type="EMBL" id="MBA0806033.1"/>
    </source>
</evidence>
<proteinExistence type="predicted"/>
<organism evidence="1 2">
    <name type="scientific">Gossypium harknessii</name>
    <dbReference type="NCBI Taxonomy" id="34285"/>
    <lineage>
        <taxon>Eukaryota</taxon>
        <taxon>Viridiplantae</taxon>
        <taxon>Streptophyta</taxon>
        <taxon>Embryophyta</taxon>
        <taxon>Tracheophyta</taxon>
        <taxon>Spermatophyta</taxon>
        <taxon>Magnoliopsida</taxon>
        <taxon>eudicotyledons</taxon>
        <taxon>Gunneridae</taxon>
        <taxon>Pentapetalae</taxon>
        <taxon>rosids</taxon>
        <taxon>malvids</taxon>
        <taxon>Malvales</taxon>
        <taxon>Malvaceae</taxon>
        <taxon>Malvoideae</taxon>
        <taxon>Gossypium</taxon>
    </lineage>
</organism>
<accession>A0A7J9H862</accession>
<comment type="caution">
    <text evidence="1">The sequence shown here is derived from an EMBL/GenBank/DDBJ whole genome shotgun (WGS) entry which is preliminary data.</text>
</comment>
<name>A0A7J9H862_9ROSI</name>
<keyword evidence="2" id="KW-1185">Reference proteome</keyword>
<dbReference type="Proteomes" id="UP000593560">
    <property type="component" value="Unassembled WGS sequence"/>
</dbReference>
<protein>
    <submittedName>
        <fullName evidence="1">Uncharacterized protein</fullName>
    </submittedName>
</protein>